<name>A0A3M6UVP0_POCDA</name>
<protein>
    <submittedName>
        <fullName evidence="1">Uncharacterized protein</fullName>
    </submittedName>
</protein>
<gene>
    <name evidence="1" type="ORF">pdam_00016027</name>
</gene>
<organism evidence="1 2">
    <name type="scientific">Pocillopora damicornis</name>
    <name type="common">Cauliflower coral</name>
    <name type="synonym">Millepora damicornis</name>
    <dbReference type="NCBI Taxonomy" id="46731"/>
    <lineage>
        <taxon>Eukaryota</taxon>
        <taxon>Metazoa</taxon>
        <taxon>Cnidaria</taxon>
        <taxon>Anthozoa</taxon>
        <taxon>Hexacorallia</taxon>
        <taxon>Scleractinia</taxon>
        <taxon>Astrocoeniina</taxon>
        <taxon>Pocilloporidae</taxon>
        <taxon>Pocillopora</taxon>
    </lineage>
</organism>
<dbReference type="AlphaFoldDB" id="A0A3M6UVP0"/>
<dbReference type="EMBL" id="RCHS01000659">
    <property type="protein sequence ID" value="RMX57388.1"/>
    <property type="molecule type" value="Genomic_DNA"/>
</dbReference>
<feature type="non-terminal residue" evidence="1">
    <location>
        <position position="29"/>
    </location>
</feature>
<keyword evidence="2" id="KW-1185">Reference proteome</keyword>
<accession>A0A3M6UVP0</accession>
<dbReference type="Proteomes" id="UP000275408">
    <property type="component" value="Unassembled WGS sequence"/>
</dbReference>
<evidence type="ECO:0000313" key="1">
    <source>
        <dbReference type="EMBL" id="RMX57388.1"/>
    </source>
</evidence>
<sequence>MTTVSPYPKLFGQSFYLCHCKKAIFSGLP</sequence>
<reference evidence="1 2" key="1">
    <citation type="journal article" date="2018" name="Sci. Rep.">
        <title>Comparative analysis of the Pocillopora damicornis genome highlights role of immune system in coral evolution.</title>
        <authorList>
            <person name="Cunning R."/>
            <person name="Bay R.A."/>
            <person name="Gillette P."/>
            <person name="Baker A.C."/>
            <person name="Traylor-Knowles N."/>
        </authorList>
    </citation>
    <scope>NUCLEOTIDE SEQUENCE [LARGE SCALE GENOMIC DNA]</scope>
    <source>
        <strain evidence="1">RSMAS</strain>
        <tissue evidence="1">Whole animal</tissue>
    </source>
</reference>
<comment type="caution">
    <text evidence="1">The sequence shown here is derived from an EMBL/GenBank/DDBJ whole genome shotgun (WGS) entry which is preliminary data.</text>
</comment>
<proteinExistence type="predicted"/>
<evidence type="ECO:0000313" key="2">
    <source>
        <dbReference type="Proteomes" id="UP000275408"/>
    </source>
</evidence>